<feature type="region of interest" description="Disordered" evidence="2">
    <location>
        <begin position="133"/>
        <end position="153"/>
    </location>
</feature>
<dbReference type="Pfam" id="PF01989">
    <property type="entry name" value="AcnX_swivel_put"/>
    <property type="match status" value="1"/>
</dbReference>
<dbReference type="SUPFAM" id="SSF52016">
    <property type="entry name" value="LeuD/IlvD-like"/>
    <property type="match status" value="1"/>
</dbReference>
<evidence type="ECO:0000259" key="3">
    <source>
        <dbReference type="Pfam" id="PF01989"/>
    </source>
</evidence>
<reference evidence="4 5" key="1">
    <citation type="submission" date="2024-01" db="EMBL/GenBank/DDBJ databases">
        <title>Multi-omics insights into the function and evolution of sodium benzoate biodegradation pathways in Benzoatithermus flavus gen. nov., sp. nov. from hot spring.</title>
        <authorList>
            <person name="Hu C.-J."/>
            <person name="Li W.-J."/>
        </authorList>
    </citation>
    <scope>NUCLEOTIDE SEQUENCE [LARGE SCALE GENOMIC DNA]</scope>
    <source>
        <strain evidence="4 5">SYSU G07066</strain>
    </source>
</reference>
<feature type="domain" description="Phosphomevalonate dehydratase small subunit-like" evidence="3">
    <location>
        <begin position="25"/>
        <end position="99"/>
    </location>
</feature>
<accession>A0ABU8XWK7</accession>
<organism evidence="4 5">
    <name type="scientific">Benzoatithermus flavus</name>
    <dbReference type="NCBI Taxonomy" id="3108223"/>
    <lineage>
        <taxon>Bacteria</taxon>
        <taxon>Pseudomonadati</taxon>
        <taxon>Pseudomonadota</taxon>
        <taxon>Alphaproteobacteria</taxon>
        <taxon>Geminicoccales</taxon>
        <taxon>Geminicoccaceae</taxon>
        <taxon>Benzoatithermus</taxon>
    </lineage>
</organism>
<proteinExistence type="predicted"/>
<gene>
    <name evidence="4" type="ORF">U1T56_14335</name>
</gene>
<evidence type="ECO:0000256" key="1">
    <source>
        <dbReference type="ARBA" id="ARBA00023239"/>
    </source>
</evidence>
<comment type="caution">
    <text evidence="4">The sequence shown here is derived from an EMBL/GenBank/DDBJ whole genome shotgun (WGS) entry which is preliminary data.</text>
</comment>
<evidence type="ECO:0000313" key="5">
    <source>
        <dbReference type="Proteomes" id="UP001375743"/>
    </source>
</evidence>
<dbReference type="CDD" id="cd01356">
    <property type="entry name" value="AcnX_swivel"/>
    <property type="match status" value="1"/>
</dbReference>
<dbReference type="EMBL" id="JBBLZC010000014">
    <property type="protein sequence ID" value="MEK0084332.1"/>
    <property type="molecule type" value="Genomic_DNA"/>
</dbReference>
<name>A0ABU8XWK7_9PROT</name>
<keyword evidence="5" id="KW-1185">Reference proteome</keyword>
<dbReference type="InterPro" id="IPR002840">
    <property type="entry name" value="PMDh-S-like_dom"/>
</dbReference>
<protein>
    <submittedName>
        <fullName evidence="4">DUF126 domain-containing protein</fullName>
    </submittedName>
</protein>
<sequence>MVSLAARTLAEGEAQGRLLVLDTPLSFWGGLDPTTGRVIDRSHPACGRSLAGRILVMASGRGSSSSSSVLAEAIRRGTAPAGIVLAEPDPIVAVGALVAHRLYRLACPVVVVADLAPLREGGTARITAPAGAPARIELTGSTDEPERSSPAVS</sequence>
<keyword evidence="1" id="KW-0456">Lyase</keyword>
<evidence type="ECO:0000256" key="2">
    <source>
        <dbReference type="SAM" id="MobiDB-lite"/>
    </source>
</evidence>
<dbReference type="Proteomes" id="UP001375743">
    <property type="component" value="Unassembled WGS sequence"/>
</dbReference>
<dbReference type="PANTHER" id="PTHR36577">
    <property type="entry name" value="DUF521 DOMAIN PROTEIN (AFU_ORTHOLOGUE AFUA_6G00490)"/>
    <property type="match status" value="1"/>
</dbReference>
<dbReference type="PANTHER" id="PTHR36577:SF3">
    <property type="entry name" value="DUF521 DOMAIN PROTEIN (AFU_ORTHOLOGUE AFUA_6G00490)"/>
    <property type="match status" value="1"/>
</dbReference>
<dbReference type="RefSeq" id="WP_418160184.1">
    <property type="nucleotide sequence ID" value="NZ_JBBLZC010000014.1"/>
</dbReference>
<dbReference type="Gene3D" id="3.50.30.10">
    <property type="entry name" value="Phosphohistidine domain"/>
    <property type="match status" value="1"/>
</dbReference>
<evidence type="ECO:0000313" key="4">
    <source>
        <dbReference type="EMBL" id="MEK0084332.1"/>
    </source>
</evidence>